<dbReference type="InterPro" id="IPR011006">
    <property type="entry name" value="CheY-like_superfamily"/>
</dbReference>
<feature type="modified residue" description="4-aspartylphosphate" evidence="4">
    <location>
        <position position="78"/>
    </location>
</feature>
<dbReference type="GO" id="GO:0005886">
    <property type="term" value="C:plasma membrane"/>
    <property type="evidence" value="ECO:0007669"/>
    <property type="project" value="TreeGrafter"/>
</dbReference>
<dbReference type="Proteomes" id="UP000287023">
    <property type="component" value="Unassembled WGS sequence"/>
</dbReference>
<evidence type="ECO:0000256" key="1">
    <source>
        <dbReference type="ARBA" id="ARBA00006611"/>
    </source>
</evidence>
<dbReference type="AlphaFoldDB" id="A0A3S0W4W2"/>
<dbReference type="Gene3D" id="3.40.50.300">
    <property type="entry name" value="P-loop containing nucleotide triphosphate hydrolases"/>
    <property type="match status" value="1"/>
</dbReference>
<gene>
    <name evidence="6" type="ORF">ELY38_09680</name>
</gene>
<feature type="domain" description="Response regulatory" evidence="5">
    <location>
        <begin position="29"/>
        <end position="144"/>
    </location>
</feature>
<sequence>MEKRYTALFVDTADEDKSPLLPSRKRPYRLLLVDDDPGILAALRRVFQRENYELLFAQSAKEALSLLENSPVELVVSDFKMPGMNGGELLGHVRELWPETLRIMLTGYANTEVVMGSMKEGAVYRFNLKPWDDDDLRLTVALALEQYELRRQSRILAQESAKHAINLELLNNLDASKRNRLVMLLHRKGLLNARQIQHLHKVMQADRAPALSHLLQHDWVDLQTVHILLRDECLCDDVDLREIRVDPSLWAIIPYALCIQQWILPLRTVGRRLDLAMVDPMDTGLIDVLGRMTGYDIRPLLCDIGQVQDKLAETLDKTELHAAGQAMANGSEDDPYDGIELVFDEEESPESLEQLLGSSADPPAIRLVNAIILEALRLGASAIHIHPRAHHVAVSYRIDGVLHDKIQIPLALMISVVSRIKIMAELDITQRRHPQNGRITVKMPMRIVDLDITLLPTIHGEKVAIQILERQAAARSLDELGLSSCNTIAMLHAINQPQGIILAAGLADSGKLSMLYALLNHISSAEKHTITLDNPVKYYADQAGQVTVNKRSGPDFASLFQAALQQGPDVILLGELRTKEVSAAAFEAALSGHLVLSTLRGHSIAAVMARLAELGARSLAMASALQAIVIQRLARKVCPHCREEVPLSPEQAERLGKEFLDPQLRFFRGRGCRYCQQGYKGRVGLHEVLLINDTLREAIAQGTSPWRLEALAREQGVSTLLDDACEKLRQGLVSPDEILRLLSPQGLKG</sequence>
<evidence type="ECO:0000256" key="4">
    <source>
        <dbReference type="PROSITE-ProRule" id="PRU00169"/>
    </source>
</evidence>
<evidence type="ECO:0000313" key="7">
    <source>
        <dbReference type="Proteomes" id="UP000287023"/>
    </source>
</evidence>
<keyword evidence="3" id="KW-0067">ATP-binding</keyword>
<dbReference type="SUPFAM" id="SSF160246">
    <property type="entry name" value="EspE N-terminal domain-like"/>
    <property type="match status" value="1"/>
</dbReference>
<dbReference type="GO" id="GO:0000160">
    <property type="term" value="P:phosphorelay signal transduction system"/>
    <property type="evidence" value="ECO:0007669"/>
    <property type="project" value="InterPro"/>
</dbReference>
<dbReference type="Pfam" id="PF00072">
    <property type="entry name" value="Response_reg"/>
    <property type="match status" value="1"/>
</dbReference>
<organism evidence="6 7">
    <name type="scientific">Vreelandella nanhaiensis</name>
    <dbReference type="NCBI Taxonomy" id="1258546"/>
    <lineage>
        <taxon>Bacteria</taxon>
        <taxon>Pseudomonadati</taxon>
        <taxon>Pseudomonadota</taxon>
        <taxon>Gammaproteobacteria</taxon>
        <taxon>Oceanospirillales</taxon>
        <taxon>Halomonadaceae</taxon>
        <taxon>Vreelandella</taxon>
    </lineage>
</organism>
<dbReference type="Pfam" id="PF00437">
    <property type="entry name" value="T2SSE"/>
    <property type="match status" value="1"/>
</dbReference>
<dbReference type="Gene3D" id="3.40.50.2300">
    <property type="match status" value="1"/>
</dbReference>
<dbReference type="SUPFAM" id="SSF52540">
    <property type="entry name" value="P-loop containing nucleoside triphosphate hydrolases"/>
    <property type="match status" value="1"/>
</dbReference>
<dbReference type="InterPro" id="IPR001789">
    <property type="entry name" value="Sig_transdc_resp-reg_receiver"/>
</dbReference>
<evidence type="ECO:0000256" key="3">
    <source>
        <dbReference type="ARBA" id="ARBA00022840"/>
    </source>
</evidence>
<comment type="caution">
    <text evidence="6">The sequence shown here is derived from an EMBL/GenBank/DDBJ whole genome shotgun (WGS) entry which is preliminary data.</text>
</comment>
<dbReference type="SMART" id="SM00448">
    <property type="entry name" value="REC"/>
    <property type="match status" value="1"/>
</dbReference>
<evidence type="ECO:0000256" key="2">
    <source>
        <dbReference type="ARBA" id="ARBA00022741"/>
    </source>
</evidence>
<dbReference type="Gene3D" id="3.30.450.90">
    <property type="match status" value="1"/>
</dbReference>
<protein>
    <submittedName>
        <fullName evidence="6">Response regulator</fullName>
    </submittedName>
</protein>
<keyword evidence="4" id="KW-0597">Phosphoprotein</keyword>
<dbReference type="PANTHER" id="PTHR30258:SF1">
    <property type="entry name" value="PROTEIN TRANSPORT PROTEIN HOFB HOMOLOG"/>
    <property type="match status" value="1"/>
</dbReference>
<proteinExistence type="inferred from homology"/>
<dbReference type="SUPFAM" id="SSF52172">
    <property type="entry name" value="CheY-like"/>
    <property type="match status" value="1"/>
</dbReference>
<accession>A0A3S0W4W2</accession>
<reference evidence="6 7" key="1">
    <citation type="submission" date="2018-12" db="EMBL/GenBank/DDBJ databases">
        <title>three novel Halomonas strain isolated from plants.</title>
        <authorList>
            <person name="Sun C."/>
        </authorList>
    </citation>
    <scope>NUCLEOTIDE SEQUENCE [LARGE SCALE GENOMIC DNA]</scope>
    <source>
        <strain evidence="6 7">JCM 18142</strain>
    </source>
</reference>
<dbReference type="GO" id="GO:0005524">
    <property type="term" value="F:ATP binding"/>
    <property type="evidence" value="ECO:0007669"/>
    <property type="project" value="UniProtKB-KW"/>
</dbReference>
<dbReference type="GO" id="GO:0016887">
    <property type="term" value="F:ATP hydrolysis activity"/>
    <property type="evidence" value="ECO:0007669"/>
    <property type="project" value="TreeGrafter"/>
</dbReference>
<dbReference type="OrthoDB" id="9804785at2"/>
<dbReference type="InterPro" id="IPR037257">
    <property type="entry name" value="T2SS_E_N_sf"/>
</dbReference>
<evidence type="ECO:0000259" key="5">
    <source>
        <dbReference type="PROSITE" id="PS50110"/>
    </source>
</evidence>
<keyword evidence="2" id="KW-0547">Nucleotide-binding</keyword>
<keyword evidence="7" id="KW-1185">Reference proteome</keyword>
<evidence type="ECO:0000313" key="6">
    <source>
        <dbReference type="EMBL" id="RUR31718.1"/>
    </source>
</evidence>
<dbReference type="PANTHER" id="PTHR30258">
    <property type="entry name" value="TYPE II SECRETION SYSTEM PROTEIN GSPE-RELATED"/>
    <property type="match status" value="1"/>
</dbReference>
<dbReference type="RefSeq" id="WP_127061731.1">
    <property type="nucleotide sequence ID" value="NZ_RZHF01000014.1"/>
</dbReference>
<dbReference type="CDD" id="cd17569">
    <property type="entry name" value="REC_HupR-like"/>
    <property type="match status" value="1"/>
</dbReference>
<dbReference type="Pfam" id="PF05157">
    <property type="entry name" value="MshEN"/>
    <property type="match status" value="1"/>
</dbReference>
<dbReference type="PROSITE" id="PS50110">
    <property type="entry name" value="RESPONSE_REGULATORY"/>
    <property type="match status" value="1"/>
</dbReference>
<dbReference type="InterPro" id="IPR027417">
    <property type="entry name" value="P-loop_NTPase"/>
</dbReference>
<dbReference type="InterPro" id="IPR007831">
    <property type="entry name" value="T2SS_GspE_N"/>
</dbReference>
<dbReference type="EMBL" id="RZHF01000014">
    <property type="protein sequence ID" value="RUR31718.1"/>
    <property type="molecule type" value="Genomic_DNA"/>
</dbReference>
<dbReference type="InterPro" id="IPR001482">
    <property type="entry name" value="T2SS/T4SS_dom"/>
</dbReference>
<name>A0A3S0W4W2_9GAMM</name>
<dbReference type="Gene3D" id="3.30.300.160">
    <property type="entry name" value="Type II secretion system, protein E, N-terminal domain"/>
    <property type="match status" value="1"/>
</dbReference>
<comment type="similarity">
    <text evidence="1">Belongs to the GSP E family.</text>
</comment>